<dbReference type="GO" id="GO:0008820">
    <property type="term" value="F:cobinamide phosphate guanylyltransferase activity"/>
    <property type="evidence" value="ECO:0007669"/>
    <property type="project" value="UniProtKB-EC"/>
</dbReference>
<dbReference type="PANTHER" id="PTHR34848">
    <property type="match status" value="1"/>
</dbReference>
<evidence type="ECO:0000256" key="3">
    <source>
        <dbReference type="ARBA" id="ARBA00001522"/>
    </source>
</evidence>
<keyword evidence="8 14" id="KW-0169">Cobalamin biosynthesis</keyword>
<comment type="catalytic activity">
    <reaction evidence="3">
        <text>adenosylcob(III)inamide + GTP = adenosylcob(III)inamide phosphate + GDP + H(+)</text>
        <dbReference type="Rhea" id="RHEA:15765"/>
        <dbReference type="ChEBI" id="CHEBI:2480"/>
        <dbReference type="ChEBI" id="CHEBI:15378"/>
        <dbReference type="ChEBI" id="CHEBI:37565"/>
        <dbReference type="ChEBI" id="CHEBI:58189"/>
        <dbReference type="ChEBI" id="CHEBI:58502"/>
        <dbReference type="EC" id="2.7.1.156"/>
    </reaction>
</comment>
<dbReference type="EC" id="2.7.1.156" evidence="14"/>
<evidence type="ECO:0000256" key="2">
    <source>
        <dbReference type="ARBA" id="ARBA00000711"/>
    </source>
</evidence>
<keyword evidence="15" id="KW-0548">Nucleotidyltransferase</keyword>
<dbReference type="NCBIfam" id="NF004469">
    <property type="entry name" value="PRK05800.1"/>
    <property type="match status" value="1"/>
</dbReference>
<dbReference type="PANTHER" id="PTHR34848:SF1">
    <property type="entry name" value="BIFUNCTIONAL ADENOSYLCOBALAMIN BIOSYNTHESIS PROTEIN COBU"/>
    <property type="match status" value="1"/>
</dbReference>
<dbReference type="Proteomes" id="UP001165498">
    <property type="component" value="Unassembled WGS sequence"/>
</dbReference>
<comment type="pathway">
    <text evidence="6 14">Cofactor biosynthesis; adenosylcobalamin biosynthesis; adenosylcobalamin from cob(II)yrinate a,c-diamide: step 5/7.</text>
</comment>
<dbReference type="SUPFAM" id="SSF52540">
    <property type="entry name" value="P-loop containing nucleoside triphosphate hydrolases"/>
    <property type="match status" value="1"/>
</dbReference>
<proteinExistence type="inferred from homology"/>
<dbReference type="CDD" id="cd00544">
    <property type="entry name" value="CobU"/>
    <property type="match status" value="1"/>
</dbReference>
<comment type="similarity">
    <text evidence="7 14">Belongs to the CobU/CobP family.</text>
</comment>
<evidence type="ECO:0000256" key="13">
    <source>
        <dbReference type="ARBA" id="ARBA00023134"/>
    </source>
</evidence>
<dbReference type="RefSeq" id="WP_255915657.1">
    <property type="nucleotide sequence ID" value="NZ_JANFQO010000017.1"/>
</dbReference>
<keyword evidence="9 14" id="KW-0808">Transferase</keyword>
<dbReference type="Gene3D" id="3.40.50.300">
    <property type="entry name" value="P-loop containing nucleotide triphosphate hydrolases"/>
    <property type="match status" value="1"/>
</dbReference>
<dbReference type="InterPro" id="IPR003203">
    <property type="entry name" value="CobU/CobP"/>
</dbReference>
<comment type="pathway">
    <text evidence="5 14">Cofactor biosynthesis; adenosylcobalamin biosynthesis; adenosylcobalamin from cob(II)yrinate a,c-diamide: step 6/7.</text>
</comment>
<dbReference type="EC" id="2.7.7.62" evidence="14"/>
<gene>
    <name evidence="15" type="primary">cobU</name>
    <name evidence="15" type="ORF">NM961_17265</name>
</gene>
<comment type="caution">
    <text evidence="15">The sequence shown here is derived from an EMBL/GenBank/DDBJ whole genome shotgun (WGS) entry which is preliminary data.</text>
</comment>
<reference evidence="15" key="1">
    <citation type="submission" date="2022-07" db="EMBL/GenBank/DDBJ databases">
        <title>Tahibacter sp., a new gammaproteobacterium isolated from the silt sample collected at pig farm.</title>
        <authorList>
            <person name="Chen H."/>
        </authorList>
    </citation>
    <scope>NUCLEOTIDE SEQUENCE</scope>
    <source>
        <strain evidence="15">P2K</strain>
    </source>
</reference>
<organism evidence="15 16">
    <name type="scientific">Tahibacter harae</name>
    <dbReference type="NCBI Taxonomy" id="2963937"/>
    <lineage>
        <taxon>Bacteria</taxon>
        <taxon>Pseudomonadati</taxon>
        <taxon>Pseudomonadota</taxon>
        <taxon>Gammaproteobacteria</taxon>
        <taxon>Lysobacterales</taxon>
        <taxon>Rhodanobacteraceae</taxon>
        <taxon>Tahibacter</taxon>
    </lineage>
</organism>
<evidence type="ECO:0000256" key="11">
    <source>
        <dbReference type="ARBA" id="ARBA00022777"/>
    </source>
</evidence>
<evidence type="ECO:0000256" key="4">
    <source>
        <dbReference type="ARBA" id="ARBA00003889"/>
    </source>
</evidence>
<evidence type="ECO:0000256" key="14">
    <source>
        <dbReference type="PIRNR" id="PIRNR006135"/>
    </source>
</evidence>
<dbReference type="InterPro" id="IPR027417">
    <property type="entry name" value="P-loop_NTPase"/>
</dbReference>
<comment type="catalytic activity">
    <reaction evidence="2 14">
        <text>adenosylcob(III)inamide phosphate + GTP + H(+) = adenosylcob(III)inamide-GDP + diphosphate</text>
        <dbReference type="Rhea" id="RHEA:22712"/>
        <dbReference type="ChEBI" id="CHEBI:15378"/>
        <dbReference type="ChEBI" id="CHEBI:33019"/>
        <dbReference type="ChEBI" id="CHEBI:37565"/>
        <dbReference type="ChEBI" id="CHEBI:58502"/>
        <dbReference type="ChEBI" id="CHEBI:60487"/>
        <dbReference type="EC" id="2.7.7.62"/>
    </reaction>
</comment>
<dbReference type="Pfam" id="PF02283">
    <property type="entry name" value="CobU"/>
    <property type="match status" value="1"/>
</dbReference>
<dbReference type="EMBL" id="JANFQO010000017">
    <property type="protein sequence ID" value="MCQ4166471.1"/>
    <property type="molecule type" value="Genomic_DNA"/>
</dbReference>
<evidence type="ECO:0000256" key="10">
    <source>
        <dbReference type="ARBA" id="ARBA00022741"/>
    </source>
</evidence>
<evidence type="ECO:0000313" key="16">
    <source>
        <dbReference type="Proteomes" id="UP001165498"/>
    </source>
</evidence>
<keyword evidence="16" id="KW-1185">Reference proteome</keyword>
<evidence type="ECO:0000313" key="15">
    <source>
        <dbReference type="EMBL" id="MCQ4166471.1"/>
    </source>
</evidence>
<dbReference type="GO" id="GO:0043752">
    <property type="term" value="F:adenosylcobinamide kinase activity"/>
    <property type="evidence" value="ECO:0007669"/>
    <property type="project" value="UniProtKB-EC"/>
</dbReference>
<keyword evidence="12 14" id="KW-0067">ATP-binding</keyword>
<dbReference type="PIRSF" id="PIRSF006135">
    <property type="entry name" value="CobU"/>
    <property type="match status" value="1"/>
</dbReference>
<evidence type="ECO:0000256" key="7">
    <source>
        <dbReference type="ARBA" id="ARBA00007490"/>
    </source>
</evidence>
<keyword evidence="10 14" id="KW-0547">Nucleotide-binding</keyword>
<protein>
    <recommendedName>
        <fullName evidence="14">Bifunctional adenosylcobalamin biosynthesis protein</fullName>
        <ecNumber evidence="14">2.7.1.156</ecNumber>
        <ecNumber evidence="14">2.7.7.62</ecNumber>
    </recommendedName>
</protein>
<evidence type="ECO:0000256" key="12">
    <source>
        <dbReference type="ARBA" id="ARBA00022840"/>
    </source>
</evidence>
<comment type="function">
    <text evidence="4 14">Catalyzes ATP-dependent phosphorylation of adenosylcobinamide and addition of GMP to adenosylcobinamide phosphate.</text>
</comment>
<evidence type="ECO:0000256" key="8">
    <source>
        <dbReference type="ARBA" id="ARBA00022573"/>
    </source>
</evidence>
<evidence type="ECO:0000256" key="5">
    <source>
        <dbReference type="ARBA" id="ARBA00004692"/>
    </source>
</evidence>
<comment type="catalytic activity">
    <reaction evidence="1 14">
        <text>adenosylcob(III)inamide + ATP = adenosylcob(III)inamide phosphate + ADP + H(+)</text>
        <dbReference type="Rhea" id="RHEA:15769"/>
        <dbReference type="ChEBI" id="CHEBI:2480"/>
        <dbReference type="ChEBI" id="CHEBI:15378"/>
        <dbReference type="ChEBI" id="CHEBI:30616"/>
        <dbReference type="ChEBI" id="CHEBI:58502"/>
        <dbReference type="ChEBI" id="CHEBI:456216"/>
        <dbReference type="EC" id="2.7.1.156"/>
    </reaction>
</comment>
<name>A0ABT1QW03_9GAMM</name>
<accession>A0ABT1QW03</accession>
<evidence type="ECO:0000256" key="9">
    <source>
        <dbReference type="ARBA" id="ARBA00022679"/>
    </source>
</evidence>
<evidence type="ECO:0000256" key="1">
    <source>
        <dbReference type="ARBA" id="ARBA00000312"/>
    </source>
</evidence>
<evidence type="ECO:0000256" key="6">
    <source>
        <dbReference type="ARBA" id="ARBA00005159"/>
    </source>
</evidence>
<sequence>MRTLILGGARSGKSALAERLAASHDAVLYIATAAAGDDEMAARIQHHRARRPAHWGLSETPLALGAALRREARAGRCLLVDCLTLWLSNLLCRDDAALFAAERAELLDALAQLPGELVLVSNEVGQGVVPLGELSRRFVDEAGRLHQDIAARCERVILTVAGLPLVLKGTL</sequence>
<keyword evidence="13 14" id="KW-0342">GTP-binding</keyword>
<keyword evidence="11 14" id="KW-0418">Kinase</keyword>